<evidence type="ECO:0000259" key="8">
    <source>
        <dbReference type="Pfam" id="PF00483"/>
    </source>
</evidence>
<sequence length="359" mass="41759">MFFLLYALVLAGGKGTRLYPLSRKERPKQFIKFIHNKSFLRNTVDRIKNLVDKDNIYVVTNERYIKKIQEELPEISRSNIFTEPENKETATCIGLSAVKLLKKDSDATMIVLPSDHYIENEKEFIDTLRQGIEVVERKRCLVTMGIVPNRPETGYGYIQMGDKITNYESIYKVERFLEKPNIEVAKDLLSKGNYLFNSGMFVWRADTYLREMNKYLPKMYKAMMEIYEDIGTNKEEETINEKYKMIEGISVDFGIMQKTRKAYVVKANFDWDDLGNFSSLSKFLRSYDGGNNISENVFLEDTENCSVFGDKNLIICFGVKDLIVVDAGNVVLIMDKNRDQELKHLVEELKNKKDVEDYL</sequence>
<evidence type="ECO:0000259" key="9">
    <source>
        <dbReference type="Pfam" id="PF22640"/>
    </source>
</evidence>
<evidence type="ECO:0000256" key="6">
    <source>
        <dbReference type="ARBA" id="ARBA00023134"/>
    </source>
</evidence>
<dbReference type="PANTHER" id="PTHR46390">
    <property type="entry name" value="MANNOSE-1-PHOSPHATE GUANYLYLTRANSFERASE"/>
    <property type="match status" value="1"/>
</dbReference>
<dbReference type="Gene3D" id="3.90.550.10">
    <property type="entry name" value="Spore Coat Polysaccharide Biosynthesis Protein SpsA, Chain A"/>
    <property type="match status" value="1"/>
</dbReference>
<dbReference type="GO" id="GO:0004475">
    <property type="term" value="F:mannose-1-phosphate guanylyltransferase (GTP) activity"/>
    <property type="evidence" value="ECO:0007669"/>
    <property type="project" value="UniProtKB-EC"/>
</dbReference>
<dbReference type="Pfam" id="PF22640">
    <property type="entry name" value="ManC_GMP_beta-helix"/>
    <property type="match status" value="1"/>
</dbReference>
<feature type="domain" description="MannoseP isomerase/GMP-like beta-helix" evidence="9">
    <location>
        <begin position="301"/>
        <end position="349"/>
    </location>
</feature>
<dbReference type="InterPro" id="IPR049577">
    <property type="entry name" value="GMPP_N"/>
</dbReference>
<comment type="catalytic activity">
    <reaction evidence="7">
        <text>alpha-D-mannose 1-phosphate + GTP + H(+) = GDP-alpha-D-mannose + diphosphate</text>
        <dbReference type="Rhea" id="RHEA:15229"/>
        <dbReference type="ChEBI" id="CHEBI:15378"/>
        <dbReference type="ChEBI" id="CHEBI:33019"/>
        <dbReference type="ChEBI" id="CHEBI:37565"/>
        <dbReference type="ChEBI" id="CHEBI:57527"/>
        <dbReference type="ChEBI" id="CHEBI:58409"/>
        <dbReference type="EC" id="2.7.7.13"/>
    </reaction>
</comment>
<reference evidence="10 11" key="1">
    <citation type="submission" date="2022-04" db="EMBL/GenBank/DDBJ databases">
        <title>Genome sequence of C. roseum typestrain.</title>
        <authorList>
            <person name="Poehlein A."/>
            <person name="Schoch T."/>
            <person name="Duerre P."/>
            <person name="Daniel R."/>
        </authorList>
    </citation>
    <scope>NUCLEOTIDE SEQUENCE [LARGE SCALE GENOMIC DNA]</scope>
    <source>
        <strain evidence="10 11">DSM 7320</strain>
    </source>
</reference>
<dbReference type="InterPro" id="IPR005835">
    <property type="entry name" value="NTP_transferase_dom"/>
</dbReference>
<evidence type="ECO:0000313" key="11">
    <source>
        <dbReference type="Proteomes" id="UP000190951"/>
    </source>
</evidence>
<name>A0A9Q8X932_9CLOT</name>
<dbReference type="InterPro" id="IPR029044">
    <property type="entry name" value="Nucleotide-diphossugar_trans"/>
</dbReference>
<comment type="similarity">
    <text evidence="1">Belongs to the mannose-6-phosphate isomerase type 2 family.</text>
</comment>
<evidence type="ECO:0000256" key="3">
    <source>
        <dbReference type="ARBA" id="ARBA00022679"/>
    </source>
</evidence>
<evidence type="ECO:0000256" key="1">
    <source>
        <dbReference type="ARBA" id="ARBA00006115"/>
    </source>
</evidence>
<feature type="domain" description="Nucleotidyl transferase" evidence="8">
    <location>
        <begin position="7"/>
        <end position="283"/>
    </location>
</feature>
<evidence type="ECO:0000256" key="4">
    <source>
        <dbReference type="ARBA" id="ARBA00022695"/>
    </source>
</evidence>
<gene>
    <name evidence="10" type="primary">algA_1</name>
    <name evidence="10" type="ORF">CROST_009820</name>
</gene>
<evidence type="ECO:0000256" key="7">
    <source>
        <dbReference type="ARBA" id="ARBA00047343"/>
    </source>
</evidence>
<dbReference type="Pfam" id="PF00483">
    <property type="entry name" value="NTP_transferase"/>
    <property type="match status" value="1"/>
</dbReference>
<dbReference type="SUPFAM" id="SSF53448">
    <property type="entry name" value="Nucleotide-diphospho-sugar transferases"/>
    <property type="match status" value="1"/>
</dbReference>
<proteinExistence type="inferred from homology"/>
<keyword evidence="6" id="KW-0342">GTP-binding</keyword>
<accession>A0A9Q8X932</accession>
<dbReference type="EMBL" id="CP096983">
    <property type="protein sequence ID" value="URZ10274.1"/>
    <property type="molecule type" value="Genomic_DNA"/>
</dbReference>
<dbReference type="GO" id="GO:0009298">
    <property type="term" value="P:GDP-mannose biosynthetic process"/>
    <property type="evidence" value="ECO:0007669"/>
    <property type="project" value="TreeGrafter"/>
</dbReference>
<evidence type="ECO:0000256" key="5">
    <source>
        <dbReference type="ARBA" id="ARBA00022741"/>
    </source>
</evidence>
<protein>
    <recommendedName>
        <fullName evidence="2">mannose-1-phosphate guanylyltransferase</fullName>
        <ecNumber evidence="2">2.7.7.13</ecNumber>
    </recommendedName>
</protein>
<dbReference type="PANTHER" id="PTHR46390:SF1">
    <property type="entry name" value="MANNOSE-1-PHOSPHATE GUANYLYLTRANSFERASE"/>
    <property type="match status" value="1"/>
</dbReference>
<dbReference type="SUPFAM" id="SSF159283">
    <property type="entry name" value="Guanosine diphospho-D-mannose pyrophosphorylase/mannose-6-phosphate isomerase linker domain"/>
    <property type="match status" value="1"/>
</dbReference>
<dbReference type="EC" id="2.7.7.13" evidence="2"/>
<keyword evidence="11" id="KW-1185">Reference proteome</keyword>
<keyword evidence="3" id="KW-0808">Transferase</keyword>
<organism evidence="10 11">
    <name type="scientific">Clostridium felsineum</name>
    <dbReference type="NCBI Taxonomy" id="36839"/>
    <lineage>
        <taxon>Bacteria</taxon>
        <taxon>Bacillati</taxon>
        <taxon>Bacillota</taxon>
        <taxon>Clostridia</taxon>
        <taxon>Eubacteriales</taxon>
        <taxon>Clostridiaceae</taxon>
        <taxon>Clostridium</taxon>
    </lineage>
</organism>
<dbReference type="Proteomes" id="UP000190951">
    <property type="component" value="Chromosome"/>
</dbReference>
<keyword evidence="5" id="KW-0547">Nucleotide-binding</keyword>
<evidence type="ECO:0000313" key="10">
    <source>
        <dbReference type="EMBL" id="URZ10274.1"/>
    </source>
</evidence>
<dbReference type="InterPro" id="IPR051161">
    <property type="entry name" value="Mannose-6P_isomerase_type2"/>
</dbReference>
<dbReference type="GO" id="GO:0005525">
    <property type="term" value="F:GTP binding"/>
    <property type="evidence" value="ECO:0007669"/>
    <property type="project" value="UniProtKB-KW"/>
</dbReference>
<dbReference type="CDD" id="cd02509">
    <property type="entry name" value="GDP-M1P_Guanylyltransferase"/>
    <property type="match status" value="1"/>
</dbReference>
<keyword evidence="4" id="KW-0548">Nucleotidyltransferase</keyword>
<dbReference type="AlphaFoldDB" id="A0A9Q8X932"/>
<dbReference type="InterPro" id="IPR054566">
    <property type="entry name" value="ManC/GMP-like_b-helix"/>
</dbReference>
<dbReference type="FunFam" id="3.90.550.10:FF:000046">
    <property type="entry name" value="Mannose-1-phosphate guanylyltransferase (GDP)"/>
    <property type="match status" value="1"/>
</dbReference>
<dbReference type="KEGG" id="crw:CROST_009820"/>
<evidence type="ECO:0000256" key="2">
    <source>
        <dbReference type="ARBA" id="ARBA00012387"/>
    </source>
</evidence>